<keyword evidence="9" id="KW-1185">Reference proteome</keyword>
<evidence type="ECO:0000256" key="5">
    <source>
        <dbReference type="ARBA" id="ARBA00023136"/>
    </source>
</evidence>
<keyword evidence="5 6" id="KW-0472">Membrane</keyword>
<dbReference type="InterPro" id="IPR027379">
    <property type="entry name" value="CLS_N"/>
</dbReference>
<comment type="subcellular location">
    <subcellularLocation>
        <location evidence="1">Cell membrane</location>
        <topology evidence="1">Multi-pass membrane protein</topology>
    </subcellularLocation>
</comment>
<reference evidence="8" key="1">
    <citation type="submission" date="2021-03" db="EMBL/GenBank/DDBJ databases">
        <title>Genomic Encyclopedia of Type Strains, Phase IV (KMG-IV): sequencing the most valuable type-strain genomes for metagenomic binning, comparative biology and taxonomic classification.</title>
        <authorList>
            <person name="Goeker M."/>
        </authorList>
    </citation>
    <scope>NUCLEOTIDE SEQUENCE</scope>
    <source>
        <strain evidence="8">DSM 23564</strain>
    </source>
</reference>
<sequence length="72" mass="8026">MISSLPLQGAAASGIGFLFALLTFVVYVAIIVWTYNDAKQRSDHPAFLWALVVFFAPFLGLVLYWILGRNAY</sequence>
<accession>A0A8T4GEL7</accession>
<dbReference type="EMBL" id="JAGGKQ010000005">
    <property type="protein sequence ID" value="MBP1922090.1"/>
    <property type="molecule type" value="Genomic_DNA"/>
</dbReference>
<evidence type="ECO:0000256" key="1">
    <source>
        <dbReference type="ARBA" id="ARBA00004651"/>
    </source>
</evidence>
<evidence type="ECO:0000259" key="7">
    <source>
        <dbReference type="Pfam" id="PF13396"/>
    </source>
</evidence>
<name>A0A8T4GEL7_9EURY</name>
<evidence type="ECO:0000256" key="3">
    <source>
        <dbReference type="ARBA" id="ARBA00022692"/>
    </source>
</evidence>
<proteinExistence type="predicted"/>
<dbReference type="OrthoDB" id="236888at2157"/>
<evidence type="ECO:0000313" key="9">
    <source>
        <dbReference type="Proteomes" id="UP000823588"/>
    </source>
</evidence>
<dbReference type="RefSeq" id="WP_209483929.1">
    <property type="nucleotide sequence ID" value="NZ_JAGGKQ010000005.1"/>
</dbReference>
<protein>
    <submittedName>
        <fullName evidence="8">Uncharacterized membrane protein YhaH (DUF805 family)</fullName>
    </submittedName>
</protein>
<evidence type="ECO:0000256" key="2">
    <source>
        <dbReference type="ARBA" id="ARBA00022475"/>
    </source>
</evidence>
<feature type="transmembrane region" description="Helical" evidence="6">
    <location>
        <begin position="12"/>
        <end position="35"/>
    </location>
</feature>
<dbReference type="GO" id="GO:0005886">
    <property type="term" value="C:plasma membrane"/>
    <property type="evidence" value="ECO:0007669"/>
    <property type="project" value="UniProtKB-SubCell"/>
</dbReference>
<evidence type="ECO:0000256" key="6">
    <source>
        <dbReference type="SAM" id="Phobius"/>
    </source>
</evidence>
<keyword evidence="4 6" id="KW-1133">Transmembrane helix</keyword>
<dbReference type="Proteomes" id="UP000823588">
    <property type="component" value="Unassembled WGS sequence"/>
</dbReference>
<gene>
    <name evidence="8" type="ORF">J2751_001095</name>
</gene>
<feature type="domain" description="Cardiolipin synthase N-terminal" evidence="7">
    <location>
        <begin position="26"/>
        <end position="69"/>
    </location>
</feature>
<evidence type="ECO:0000256" key="4">
    <source>
        <dbReference type="ARBA" id="ARBA00022989"/>
    </source>
</evidence>
<feature type="transmembrane region" description="Helical" evidence="6">
    <location>
        <begin position="47"/>
        <end position="67"/>
    </location>
</feature>
<keyword evidence="3 6" id="KW-0812">Transmembrane</keyword>
<dbReference type="Pfam" id="PF13396">
    <property type="entry name" value="PLDc_N"/>
    <property type="match status" value="1"/>
</dbReference>
<keyword evidence="2" id="KW-1003">Cell membrane</keyword>
<evidence type="ECO:0000313" key="8">
    <source>
        <dbReference type="EMBL" id="MBP1922090.1"/>
    </source>
</evidence>
<dbReference type="AlphaFoldDB" id="A0A8T4GEL7"/>
<organism evidence="8 9">
    <name type="scientific">Halorubrum alkaliphilum</name>
    <dbReference type="NCBI Taxonomy" id="261290"/>
    <lineage>
        <taxon>Archaea</taxon>
        <taxon>Methanobacteriati</taxon>
        <taxon>Methanobacteriota</taxon>
        <taxon>Stenosarchaea group</taxon>
        <taxon>Halobacteria</taxon>
        <taxon>Halobacteriales</taxon>
        <taxon>Haloferacaceae</taxon>
        <taxon>Halorubrum</taxon>
    </lineage>
</organism>
<comment type="caution">
    <text evidence="8">The sequence shown here is derived from an EMBL/GenBank/DDBJ whole genome shotgun (WGS) entry which is preliminary data.</text>
</comment>